<evidence type="ECO:0000313" key="2">
    <source>
        <dbReference type="EMBL" id="WVZ00036.1"/>
    </source>
</evidence>
<gene>
    <name evidence="2" type="ORF">V8G54_026105</name>
</gene>
<keyword evidence="3" id="KW-1185">Reference proteome</keyword>
<accession>A0AAQ3N0E5</accession>
<evidence type="ECO:0000256" key="1">
    <source>
        <dbReference type="SAM" id="Phobius"/>
    </source>
</evidence>
<dbReference type="Proteomes" id="UP001374535">
    <property type="component" value="Chromosome 8"/>
</dbReference>
<keyword evidence="1" id="KW-1133">Transmembrane helix</keyword>
<organism evidence="2 3">
    <name type="scientific">Vigna mungo</name>
    <name type="common">Black gram</name>
    <name type="synonym">Phaseolus mungo</name>
    <dbReference type="NCBI Taxonomy" id="3915"/>
    <lineage>
        <taxon>Eukaryota</taxon>
        <taxon>Viridiplantae</taxon>
        <taxon>Streptophyta</taxon>
        <taxon>Embryophyta</taxon>
        <taxon>Tracheophyta</taxon>
        <taxon>Spermatophyta</taxon>
        <taxon>Magnoliopsida</taxon>
        <taxon>eudicotyledons</taxon>
        <taxon>Gunneridae</taxon>
        <taxon>Pentapetalae</taxon>
        <taxon>rosids</taxon>
        <taxon>fabids</taxon>
        <taxon>Fabales</taxon>
        <taxon>Fabaceae</taxon>
        <taxon>Papilionoideae</taxon>
        <taxon>50 kb inversion clade</taxon>
        <taxon>NPAAA clade</taxon>
        <taxon>indigoferoid/millettioid clade</taxon>
        <taxon>Phaseoleae</taxon>
        <taxon>Vigna</taxon>
    </lineage>
</organism>
<proteinExistence type="predicted"/>
<dbReference type="AlphaFoldDB" id="A0AAQ3N0E5"/>
<evidence type="ECO:0000313" key="3">
    <source>
        <dbReference type="Proteomes" id="UP001374535"/>
    </source>
</evidence>
<name>A0AAQ3N0E5_VIGMU</name>
<dbReference type="EMBL" id="CP144693">
    <property type="protein sequence ID" value="WVZ00036.1"/>
    <property type="molecule type" value="Genomic_DNA"/>
</dbReference>
<feature type="transmembrane region" description="Helical" evidence="1">
    <location>
        <begin position="111"/>
        <end position="128"/>
    </location>
</feature>
<feature type="transmembrane region" description="Helical" evidence="1">
    <location>
        <begin position="140"/>
        <end position="159"/>
    </location>
</feature>
<keyword evidence="1" id="KW-0812">Transmembrane</keyword>
<keyword evidence="1" id="KW-0472">Membrane</keyword>
<evidence type="ECO:0008006" key="4">
    <source>
        <dbReference type="Google" id="ProtNLM"/>
    </source>
</evidence>
<protein>
    <recommendedName>
        <fullName evidence="4">Transmembrane protein</fullName>
    </recommendedName>
</protein>
<sequence>MEEAAIDIWASLETPSMIRCSVLGEAVGEKRIKKRKLGFKVKVVHGYKGTGLVVEEELFLGGGVAVLGRLNALLGCVWHANCHGFWRGGRAFERVGQECVKWRGEVTKVRFHFLLVTWPQIISFFLSSNSPTVSSNHTHFLLLLALLFQTLLFIFYSYLSCLFKPCHSKTYFSCQKVNLKQRFTLSLRTRFKINNFLTW</sequence>
<reference evidence="2 3" key="1">
    <citation type="journal article" date="2023" name="Life. Sci Alliance">
        <title>Evolutionary insights into 3D genome organization and epigenetic landscape of Vigna mungo.</title>
        <authorList>
            <person name="Junaid A."/>
            <person name="Singh B."/>
            <person name="Bhatia S."/>
        </authorList>
    </citation>
    <scope>NUCLEOTIDE SEQUENCE [LARGE SCALE GENOMIC DNA]</scope>
    <source>
        <strain evidence="2">Urdbean</strain>
    </source>
</reference>